<protein>
    <submittedName>
        <fullName evidence="3">Trafficking protein particle complex subunit 8</fullName>
    </submittedName>
</protein>
<accession>A0A158QG67</accession>
<dbReference type="OrthoDB" id="27962at2759"/>
<proteinExistence type="predicted"/>
<dbReference type="GO" id="GO:0005802">
    <property type="term" value="C:trans-Golgi network"/>
    <property type="evidence" value="ECO:0007669"/>
    <property type="project" value="TreeGrafter"/>
</dbReference>
<evidence type="ECO:0000313" key="1">
    <source>
        <dbReference type="EMBL" id="VDL62562.1"/>
    </source>
</evidence>
<dbReference type="WBParaSite" id="HDID_0001003701-mRNA-1">
    <property type="protein sequence ID" value="HDID_0001003701-mRNA-1"/>
    <property type="gene ID" value="HDID_0001003701"/>
</dbReference>
<name>A0A158QG67_HYMDI</name>
<dbReference type="Proteomes" id="UP000274504">
    <property type="component" value="Unassembled WGS sequence"/>
</dbReference>
<dbReference type="PANTHER" id="PTHR21512">
    <property type="entry name" value="TRAFFICKING PROTEIN PARTICLE COMPLEX SUBUNIT 9"/>
    <property type="match status" value="1"/>
</dbReference>
<organism evidence="3">
    <name type="scientific">Hymenolepis diminuta</name>
    <name type="common">Rat tapeworm</name>
    <dbReference type="NCBI Taxonomy" id="6216"/>
    <lineage>
        <taxon>Eukaryota</taxon>
        <taxon>Metazoa</taxon>
        <taxon>Spiralia</taxon>
        <taxon>Lophotrochozoa</taxon>
        <taxon>Platyhelminthes</taxon>
        <taxon>Cestoda</taxon>
        <taxon>Eucestoda</taxon>
        <taxon>Cyclophyllidea</taxon>
        <taxon>Hymenolepididae</taxon>
        <taxon>Hymenolepis</taxon>
    </lineage>
</organism>
<reference evidence="1 2" key="2">
    <citation type="submission" date="2018-11" db="EMBL/GenBank/DDBJ databases">
        <authorList>
            <consortium name="Pathogen Informatics"/>
        </authorList>
    </citation>
    <scope>NUCLEOTIDE SEQUENCE [LARGE SCALE GENOMIC DNA]</scope>
</reference>
<dbReference type="PANTHER" id="PTHR21512:SF5">
    <property type="entry name" value="TRAFFICKING PROTEIN PARTICLE COMPLEX SUBUNIT 9"/>
    <property type="match status" value="1"/>
</dbReference>
<dbReference type="STRING" id="6216.A0A158QG67"/>
<evidence type="ECO:0000313" key="2">
    <source>
        <dbReference type="Proteomes" id="UP000274504"/>
    </source>
</evidence>
<reference evidence="3" key="1">
    <citation type="submission" date="2016-04" db="UniProtKB">
        <authorList>
            <consortium name="WormBaseParasite"/>
        </authorList>
    </citation>
    <scope>IDENTIFICATION</scope>
</reference>
<evidence type="ECO:0000313" key="3">
    <source>
        <dbReference type="WBParaSite" id="HDID_0001003701-mRNA-1"/>
    </source>
</evidence>
<sequence>MVEELIYDTSLECHAALTTLLQRGNLWKGPICFDDIFNTFRLLCTYVTRETADNKHMFKIRYKREYSGEENMWGTIEAYKRLLCLVTFNQCDLNADIFPAVENFTSAIKEFKSTLVSGLLVIIIHNESKEAISFNTISEVNRDMISHIQCLTEELPSFCEIVLLPGNGFLNEQSSLQECVTNVNGSLDNPRYYRFSRLLERIVRDTLLREVQYLTMSLEAFQNNYDQRSKSQLFPPEESVPQHKGSCISFYGKVPVTISGVSTNELLKPSEHSELPVSFQTLLGWGSQTDSPLIIQPAITITGKVFDALLPKVRSLPDLTNLELPSPSQPKRCDRAIYDSFIWGTENKWPYPPRQYLCRQNKLAGDLCVQLGEFEKAQFYYRKAMRYYAHNDPAIWQSTLLVGYSASLHLREIDILGRQRYLDPLLLSTPLSILLSSTISSSSNCINGLDLADVKRQDSKFPRTLSHAMFRAGQIIQHLKKSSSIPRCVIEVMYKNADYLVTASKRSSAIKALDSLQNEIIPRGNAFIFERYHVLSSLYERLGLFHKAGLLQYLLENSLLNLIRISHSRPPAALTHTSASCHSYINSISSGYLGSPTLISSYQLSTTPAGFLRTPNGSSTGVVFSCKLVFSVSGQLGWPILQRQLLLSVINKIRAAIEEASGTIRGANWEHCTSLLGYMFSLMNGWHEDSAPTDIPSYIEVLQHLAEAKPADQPSLSEIGDAFHEKEDTSNAIRSSFGSPISSTLHPLVKLIELHVDKMPVVRNIIIRRLPPYCLPSRMSYEALSSMVAIQETLPDSSSKSGSNAYSRRKTFSRQPTFITHPFHISSSDTVDWVVGDLGYIEVVFDNPFAIQIELDKVEEATIDAQVIKLESVQIIPASKSPAREIILKPFSACIFEQVPLFLNCENDPGSRGYVEKVVLSPRSTRNRFVFAINVPLALAELENEKWRVRAISYRLVTFGGFRVSLPLSYGEDTAKWKIYTSPQAALEEDETNVNIVNTTNPLKSPPPIRMCPPLPRLCLLAGPCTNEKGEMNVEPDSILDKLATSAYSYAPSLRLASTLNNQETKQCIIIDLHPYERRWLPIHLFVGANACTCGTGQEHNHSINCGKQLNVLHISLLTTLRTNKFLQKYDLLLGQFLQIPNVMDVRQKLPVQLTSIPSTRHCSLKDNPNISGSCGTLWLQADSTAFWDAWYQDPSAPTQFLGEQSLQAQLSIELAADVPMAKSTEENWTRMVIGRSVKVGLEIRFLTSVDSPMRIIEPTLALNPNADKGSSVDCILQFRMNNVLTPELINLLRPTPDCSTYRTELDVSFSWGKQTFTFDGQKVISLATTWGTFVSQNSDKGDDDSNNNCDKVNNDISRGSVLSGLMKVDETRFKKAPDALGLPLFNLLQIVQLADFSPLAVATRPTDELLLPLPLPHALGRLVEHGIDAKLVQRFHSTLPVYQMDDCPACKEAAAIKDPTPQFVNRNRRPIDASATHVVISTFSKIPLELFGGIEDDEFFNSLHDVLTRQFSPFVGEFVT</sequence>
<dbReference type="InterPro" id="IPR013935">
    <property type="entry name" value="Trs120_TRAPPC9"/>
</dbReference>
<gene>
    <name evidence="1" type="ORF">HDID_LOCUS10035</name>
</gene>
<dbReference type="EMBL" id="UYSG01011495">
    <property type="protein sequence ID" value="VDL62562.1"/>
    <property type="molecule type" value="Genomic_DNA"/>
</dbReference>